<keyword evidence="2" id="KW-0472">Membrane</keyword>
<keyword evidence="5" id="KW-1185">Reference proteome</keyword>
<feature type="compositionally biased region" description="Basic and acidic residues" evidence="1">
    <location>
        <begin position="307"/>
        <end position="317"/>
    </location>
</feature>
<dbReference type="STRING" id="461836.A0A0L0DGT7"/>
<proteinExistence type="predicted"/>
<dbReference type="RefSeq" id="XP_013762435.1">
    <property type="nucleotide sequence ID" value="XM_013906981.1"/>
</dbReference>
<name>A0A0L0DGT7_THETB</name>
<evidence type="ECO:0000256" key="1">
    <source>
        <dbReference type="SAM" id="MobiDB-lite"/>
    </source>
</evidence>
<dbReference type="GO" id="GO:0005783">
    <property type="term" value="C:endoplasmic reticulum"/>
    <property type="evidence" value="ECO:0007669"/>
    <property type="project" value="TreeGrafter"/>
</dbReference>
<dbReference type="eggNOG" id="KOG3140">
    <property type="taxonomic scope" value="Eukaryota"/>
</dbReference>
<evidence type="ECO:0000259" key="3">
    <source>
        <dbReference type="Pfam" id="PF09335"/>
    </source>
</evidence>
<gene>
    <name evidence="4" type="ORF">AMSG_00705</name>
</gene>
<feature type="transmembrane region" description="Helical" evidence="2">
    <location>
        <begin position="39"/>
        <end position="63"/>
    </location>
</feature>
<dbReference type="GeneID" id="25560497"/>
<feature type="compositionally biased region" description="Basic residues" evidence="1">
    <location>
        <begin position="318"/>
        <end position="334"/>
    </location>
</feature>
<feature type="transmembrane region" description="Helical" evidence="2">
    <location>
        <begin position="230"/>
        <end position="252"/>
    </location>
</feature>
<feature type="transmembrane region" description="Helical" evidence="2">
    <location>
        <begin position="70"/>
        <end position="94"/>
    </location>
</feature>
<dbReference type="PANTHER" id="PTHR46593">
    <property type="entry name" value="TRANSMEMBRANE PROTEIN 64"/>
    <property type="match status" value="1"/>
</dbReference>
<accession>A0A0L0DGT7</accession>
<evidence type="ECO:0000313" key="5">
    <source>
        <dbReference type="Proteomes" id="UP000054408"/>
    </source>
</evidence>
<feature type="transmembrane region" description="Helical" evidence="2">
    <location>
        <begin position="192"/>
        <end position="210"/>
    </location>
</feature>
<dbReference type="Pfam" id="PF09335">
    <property type="entry name" value="VTT_dom"/>
    <property type="match status" value="1"/>
</dbReference>
<dbReference type="Proteomes" id="UP000054408">
    <property type="component" value="Unassembled WGS sequence"/>
</dbReference>
<reference evidence="4 5" key="1">
    <citation type="submission" date="2010-05" db="EMBL/GenBank/DDBJ databases">
        <title>The Genome Sequence of Thecamonas trahens ATCC 50062.</title>
        <authorList>
            <consortium name="The Broad Institute Genome Sequencing Platform"/>
            <person name="Russ C."/>
            <person name="Cuomo C."/>
            <person name="Shea T."/>
            <person name="Young S.K."/>
            <person name="Zeng Q."/>
            <person name="Koehrsen M."/>
            <person name="Haas B."/>
            <person name="Borodovsky M."/>
            <person name="Guigo R."/>
            <person name="Alvarado L."/>
            <person name="Berlin A."/>
            <person name="Bochicchio J."/>
            <person name="Borenstein D."/>
            <person name="Chapman S."/>
            <person name="Chen Z."/>
            <person name="Freedman E."/>
            <person name="Gellesch M."/>
            <person name="Goldberg J."/>
            <person name="Griggs A."/>
            <person name="Gujja S."/>
            <person name="Heilman E."/>
            <person name="Heiman D."/>
            <person name="Hepburn T."/>
            <person name="Howarth C."/>
            <person name="Jen D."/>
            <person name="Larson L."/>
            <person name="Mehta T."/>
            <person name="Park D."/>
            <person name="Pearson M."/>
            <person name="Roberts A."/>
            <person name="Saif S."/>
            <person name="Shenoy N."/>
            <person name="Sisk P."/>
            <person name="Stolte C."/>
            <person name="Sykes S."/>
            <person name="Thomson T."/>
            <person name="Walk T."/>
            <person name="White J."/>
            <person name="Yandava C."/>
            <person name="Burger G."/>
            <person name="Gray M.W."/>
            <person name="Holland P.W.H."/>
            <person name="King N."/>
            <person name="Lang F.B.F."/>
            <person name="Roger A.J."/>
            <person name="Ruiz-Trillo I."/>
            <person name="Lander E."/>
            <person name="Nusbaum C."/>
        </authorList>
    </citation>
    <scope>NUCLEOTIDE SEQUENCE [LARGE SCALE GENOMIC DNA]</scope>
    <source>
        <strain evidence="4 5">ATCC 50062</strain>
    </source>
</reference>
<dbReference type="InterPro" id="IPR032816">
    <property type="entry name" value="VTT_dom"/>
</dbReference>
<protein>
    <submittedName>
        <fullName evidence="4">SNARE associated Golgi protein</fullName>
    </submittedName>
</protein>
<dbReference type="EMBL" id="GL349435">
    <property type="protein sequence ID" value="KNC50543.1"/>
    <property type="molecule type" value="Genomic_DNA"/>
</dbReference>
<keyword evidence="2" id="KW-0812">Transmembrane</keyword>
<dbReference type="InterPro" id="IPR053069">
    <property type="entry name" value="TVP38/TMEM64"/>
</dbReference>
<evidence type="ECO:0000313" key="4">
    <source>
        <dbReference type="EMBL" id="KNC50543.1"/>
    </source>
</evidence>
<keyword evidence="2" id="KW-1133">Transmembrane helix</keyword>
<feature type="domain" description="VTT" evidence="3">
    <location>
        <begin position="97"/>
        <end position="212"/>
    </location>
</feature>
<dbReference type="AlphaFoldDB" id="A0A0L0DGT7"/>
<feature type="region of interest" description="Disordered" evidence="1">
    <location>
        <begin position="307"/>
        <end position="337"/>
    </location>
</feature>
<dbReference type="GO" id="GO:0051480">
    <property type="term" value="P:regulation of cytosolic calcium ion concentration"/>
    <property type="evidence" value="ECO:0007669"/>
    <property type="project" value="TreeGrafter"/>
</dbReference>
<sequence>MGFQTRMVAVFSKYVAAYTKQIVADVRSKTRAVAAKVDVAVAVGVAMALGGMVAVGATVYYGLLTPYLEWIAALGLWGNALMVVSFVPVSVPFVMGYTPLTLATGYIYGIYGGIVTSQIGALLGACVAFVGTRMLCRDALRAKLDKSLKFRGFMKAVESHGFKIVVLMRLVPVPFGIQNGAFAVSNISFGRYMVATALGVLPGQVMINYFGTTIHSLGDILSGKHEFSEWQTYMLYSQGLVVAFLFVFLGYLSKRAMAYAELDDALDIARSSGKSAMASSPHGLAAAAAPVVLTAAAASAAAADHPDVDATARDKCRPRTRTRRAGSHHKRHLKASSSEDFDTLLGAESGGLSVGPGKSLLTFDYARRSRGSVAEETRVLRTTSNSNIALTVAHHHPSRH</sequence>
<dbReference type="OrthoDB" id="166803at2759"/>
<evidence type="ECO:0000256" key="2">
    <source>
        <dbReference type="SAM" id="Phobius"/>
    </source>
</evidence>
<feature type="transmembrane region" description="Helical" evidence="2">
    <location>
        <begin position="106"/>
        <end position="131"/>
    </location>
</feature>
<organism evidence="4 5">
    <name type="scientific">Thecamonas trahens ATCC 50062</name>
    <dbReference type="NCBI Taxonomy" id="461836"/>
    <lineage>
        <taxon>Eukaryota</taxon>
        <taxon>Apusozoa</taxon>
        <taxon>Apusomonadida</taxon>
        <taxon>Apusomonadidae</taxon>
        <taxon>Thecamonas</taxon>
    </lineage>
</organism>
<dbReference type="PANTHER" id="PTHR46593:SF1">
    <property type="entry name" value="TRANSMEMBRANE PROTEIN 64"/>
    <property type="match status" value="1"/>
</dbReference>